<dbReference type="STRING" id="173990.SAMN05660691_01611"/>
<keyword evidence="5 6" id="KW-0472">Membrane</keyword>
<evidence type="ECO:0000313" key="8">
    <source>
        <dbReference type="EMBL" id="SEH81118.1"/>
    </source>
</evidence>
<evidence type="ECO:0000256" key="3">
    <source>
        <dbReference type="ARBA" id="ARBA00022692"/>
    </source>
</evidence>
<name>A0A1H6L7A8_9GAMM</name>
<evidence type="ECO:0000256" key="5">
    <source>
        <dbReference type="ARBA" id="ARBA00023136"/>
    </source>
</evidence>
<dbReference type="AlphaFoldDB" id="A0A1H6L7A8"/>
<sequence>MSMSTEVLLLALFFAFSAAILAWIVSVLFSRAVGLYRTNFTENAKIKLSDLFLFIEPEKLFMMNIAFLAAVFFLVFLMLGHWAPALISSVVAGFSPPIVFRILQRRRRKSFLQELPDMLQATATAMKSGGSLTQSIESVVVEMKGPIRQEFDLFMREVRIGVSFADALDNMYQRIPLIDLKLVISGMKISREIGGNLAETIERMADTLRRKLEMEGKIDALTAQGRAQGYVMTGLPILLGLVLYQMEPEQMALLWQTWYGWVVVGVVITLEALGYFFIRKIVNIDV</sequence>
<dbReference type="InterPro" id="IPR018076">
    <property type="entry name" value="T2SS_GspF_dom"/>
</dbReference>
<dbReference type="PANTHER" id="PTHR35007">
    <property type="entry name" value="INTEGRAL MEMBRANE PROTEIN-RELATED"/>
    <property type="match status" value="1"/>
</dbReference>
<evidence type="ECO:0000259" key="7">
    <source>
        <dbReference type="Pfam" id="PF00482"/>
    </source>
</evidence>
<evidence type="ECO:0000313" key="9">
    <source>
        <dbReference type="Proteomes" id="UP000199371"/>
    </source>
</evidence>
<evidence type="ECO:0000256" key="2">
    <source>
        <dbReference type="ARBA" id="ARBA00022475"/>
    </source>
</evidence>
<organism evidence="8 9">
    <name type="scientific">Rheinheimera pacifica</name>
    <dbReference type="NCBI Taxonomy" id="173990"/>
    <lineage>
        <taxon>Bacteria</taxon>
        <taxon>Pseudomonadati</taxon>
        <taxon>Pseudomonadota</taxon>
        <taxon>Gammaproteobacteria</taxon>
        <taxon>Chromatiales</taxon>
        <taxon>Chromatiaceae</taxon>
        <taxon>Rheinheimera</taxon>
    </lineage>
</organism>
<dbReference type="EMBL" id="FNXF01000004">
    <property type="protein sequence ID" value="SEH81118.1"/>
    <property type="molecule type" value="Genomic_DNA"/>
</dbReference>
<dbReference type="PANTHER" id="PTHR35007:SF1">
    <property type="entry name" value="PILUS ASSEMBLY PROTEIN"/>
    <property type="match status" value="1"/>
</dbReference>
<dbReference type="InterPro" id="IPR042094">
    <property type="entry name" value="T2SS_GspF_sf"/>
</dbReference>
<feature type="transmembrane region" description="Helical" evidence="6">
    <location>
        <begin position="227"/>
        <end position="246"/>
    </location>
</feature>
<feature type="transmembrane region" description="Helical" evidence="6">
    <location>
        <begin position="258"/>
        <end position="278"/>
    </location>
</feature>
<accession>A0A1H6L7A8</accession>
<protein>
    <submittedName>
        <fullName evidence="8">Tight adherence protein B</fullName>
    </submittedName>
</protein>
<evidence type="ECO:0000256" key="4">
    <source>
        <dbReference type="ARBA" id="ARBA00022989"/>
    </source>
</evidence>
<feature type="transmembrane region" description="Helical" evidence="6">
    <location>
        <begin position="60"/>
        <end position="79"/>
    </location>
</feature>
<feature type="transmembrane region" description="Helical" evidence="6">
    <location>
        <begin position="6"/>
        <end position="29"/>
    </location>
</feature>
<dbReference type="GO" id="GO:0005886">
    <property type="term" value="C:plasma membrane"/>
    <property type="evidence" value="ECO:0007669"/>
    <property type="project" value="UniProtKB-SubCell"/>
</dbReference>
<evidence type="ECO:0000256" key="6">
    <source>
        <dbReference type="SAM" id="Phobius"/>
    </source>
</evidence>
<dbReference type="Proteomes" id="UP000199371">
    <property type="component" value="Unassembled WGS sequence"/>
</dbReference>
<proteinExistence type="predicted"/>
<keyword evidence="4 6" id="KW-1133">Transmembrane helix</keyword>
<evidence type="ECO:0000256" key="1">
    <source>
        <dbReference type="ARBA" id="ARBA00004651"/>
    </source>
</evidence>
<dbReference type="Gene3D" id="1.20.81.30">
    <property type="entry name" value="Type II secretion system (T2SS), domain F"/>
    <property type="match status" value="1"/>
</dbReference>
<keyword evidence="2" id="KW-1003">Cell membrane</keyword>
<reference evidence="9" key="1">
    <citation type="submission" date="2016-10" db="EMBL/GenBank/DDBJ databases">
        <authorList>
            <person name="Varghese N."/>
            <person name="Submissions S."/>
        </authorList>
    </citation>
    <scope>NUCLEOTIDE SEQUENCE [LARGE SCALE GENOMIC DNA]</scope>
    <source>
        <strain evidence="9">DSM 17616</strain>
    </source>
</reference>
<keyword evidence="9" id="KW-1185">Reference proteome</keyword>
<dbReference type="Pfam" id="PF00482">
    <property type="entry name" value="T2SSF"/>
    <property type="match status" value="1"/>
</dbReference>
<keyword evidence="3 6" id="KW-0812">Transmembrane</keyword>
<feature type="domain" description="Type II secretion system protein GspF" evidence="7">
    <location>
        <begin position="119"/>
        <end position="243"/>
    </location>
</feature>
<comment type="subcellular location">
    <subcellularLocation>
        <location evidence="1">Cell membrane</location>
        <topology evidence="1">Multi-pass membrane protein</topology>
    </subcellularLocation>
</comment>
<gene>
    <name evidence="8" type="ORF">SAMN05660691_01611</name>
</gene>